<dbReference type="Pfam" id="PF00378">
    <property type="entry name" value="ECH_1"/>
    <property type="match status" value="1"/>
</dbReference>
<dbReference type="Proteomes" id="UP000248021">
    <property type="component" value="Unassembled WGS sequence"/>
</dbReference>
<dbReference type="InterPro" id="IPR001753">
    <property type="entry name" value="Enoyl-CoA_hydra/iso"/>
</dbReference>
<reference evidence="1 2" key="1">
    <citation type="submission" date="2018-05" db="EMBL/GenBank/DDBJ databases">
        <title>Genomic Encyclopedia of Type Strains, Phase IV (KMG-IV): sequencing the most valuable type-strain genomes for metagenomic binning, comparative biology and taxonomic classification.</title>
        <authorList>
            <person name="Goeker M."/>
        </authorList>
    </citation>
    <scope>NUCLEOTIDE SEQUENCE [LARGE SCALE GENOMIC DNA]</scope>
    <source>
        <strain evidence="1 2">DSM 6462</strain>
    </source>
</reference>
<dbReference type="NCBIfam" id="NF004857">
    <property type="entry name" value="PRK06210.1"/>
    <property type="match status" value="1"/>
</dbReference>
<dbReference type="AlphaFoldDB" id="A0A2V3U8D7"/>
<proteinExistence type="predicted"/>
<dbReference type="PANTHER" id="PTHR11941">
    <property type="entry name" value="ENOYL-COA HYDRATASE-RELATED"/>
    <property type="match status" value="1"/>
</dbReference>
<dbReference type="SUPFAM" id="SSF52096">
    <property type="entry name" value="ClpP/crotonase"/>
    <property type="match status" value="1"/>
</dbReference>
<dbReference type="CDD" id="cd06558">
    <property type="entry name" value="crotonase-like"/>
    <property type="match status" value="1"/>
</dbReference>
<protein>
    <submittedName>
        <fullName evidence="1">Enoyl-CoA hydratase</fullName>
    </submittedName>
</protein>
<evidence type="ECO:0000313" key="1">
    <source>
        <dbReference type="EMBL" id="PXW60075.1"/>
    </source>
</evidence>
<dbReference type="Gene3D" id="3.90.226.10">
    <property type="entry name" value="2-enoyl-CoA Hydratase, Chain A, domain 1"/>
    <property type="match status" value="1"/>
</dbReference>
<dbReference type="GO" id="GO:0003824">
    <property type="term" value="F:catalytic activity"/>
    <property type="evidence" value="ECO:0007669"/>
    <property type="project" value="UniProtKB-ARBA"/>
</dbReference>
<comment type="caution">
    <text evidence="1">The sequence shown here is derived from an EMBL/GenBank/DDBJ whole genome shotgun (WGS) entry which is preliminary data.</text>
</comment>
<keyword evidence="2" id="KW-1185">Reference proteome</keyword>
<dbReference type="RefSeq" id="WP_110374424.1">
    <property type="nucleotide sequence ID" value="NZ_JAHBRY010000001.1"/>
</dbReference>
<accession>A0A2V3U8D7</accession>
<gene>
    <name evidence="1" type="ORF">C7450_104127</name>
</gene>
<dbReference type="EMBL" id="QJJK01000004">
    <property type="protein sequence ID" value="PXW60075.1"/>
    <property type="molecule type" value="Genomic_DNA"/>
</dbReference>
<name>A0A2V3U8D7_9HYPH</name>
<dbReference type="InterPro" id="IPR029045">
    <property type="entry name" value="ClpP/crotonase-like_dom_sf"/>
</dbReference>
<dbReference type="OrthoDB" id="9777711at2"/>
<organism evidence="1 2">
    <name type="scientific">Chelatococcus asaccharovorans</name>
    <dbReference type="NCBI Taxonomy" id="28210"/>
    <lineage>
        <taxon>Bacteria</taxon>
        <taxon>Pseudomonadati</taxon>
        <taxon>Pseudomonadota</taxon>
        <taxon>Alphaproteobacteria</taxon>
        <taxon>Hyphomicrobiales</taxon>
        <taxon>Chelatococcaceae</taxon>
        <taxon>Chelatococcus</taxon>
    </lineage>
</organism>
<dbReference type="GO" id="GO:0006635">
    <property type="term" value="P:fatty acid beta-oxidation"/>
    <property type="evidence" value="ECO:0007669"/>
    <property type="project" value="TreeGrafter"/>
</dbReference>
<sequence length="270" mass="29786">MEFTQVKLQVEAGVATISLDRPDRMNGVTAVMERELYAAMRQADAQPQVRVIVLTGEGRAFCAGMDMAELEGLAPEDIYEPAKMRPFDTAIRADFQSRYIYFPALANPVISAINGAAAGLGIVFALASDMRFASEKAVFSTAFSRRGLIAEHGIAWLMLQTAGPGVTADLLFSARRFDAGEAKAAGLVDRLYPPDELMARTLDYARELASLASPRSVRVMKRQLWDARFQNLQDVVTQANREMIASLRSEDFQEGVRHFLEKRSPAFTGL</sequence>
<dbReference type="PANTHER" id="PTHR11941:SF133">
    <property type="entry name" value="1,2-EPOXYPHENYLACETYL-COA ISOMERASE"/>
    <property type="match status" value="1"/>
</dbReference>
<evidence type="ECO:0000313" key="2">
    <source>
        <dbReference type="Proteomes" id="UP000248021"/>
    </source>
</evidence>